<accession>A0A8S0SXR2</accession>
<organism evidence="2 3">
    <name type="scientific">Olea europaea subsp. europaea</name>
    <dbReference type="NCBI Taxonomy" id="158383"/>
    <lineage>
        <taxon>Eukaryota</taxon>
        <taxon>Viridiplantae</taxon>
        <taxon>Streptophyta</taxon>
        <taxon>Embryophyta</taxon>
        <taxon>Tracheophyta</taxon>
        <taxon>Spermatophyta</taxon>
        <taxon>Magnoliopsida</taxon>
        <taxon>eudicotyledons</taxon>
        <taxon>Gunneridae</taxon>
        <taxon>Pentapetalae</taxon>
        <taxon>asterids</taxon>
        <taxon>lamiids</taxon>
        <taxon>Lamiales</taxon>
        <taxon>Oleaceae</taxon>
        <taxon>Oleeae</taxon>
        <taxon>Olea</taxon>
    </lineage>
</organism>
<name>A0A8S0SXR2_OLEEU</name>
<dbReference type="Proteomes" id="UP000594638">
    <property type="component" value="Unassembled WGS sequence"/>
</dbReference>
<dbReference type="Gramene" id="OE9A056345T2">
    <property type="protein sequence ID" value="OE9A056345C2"/>
    <property type="gene ID" value="OE9A056345"/>
</dbReference>
<evidence type="ECO:0000313" key="3">
    <source>
        <dbReference type="Proteomes" id="UP000594638"/>
    </source>
</evidence>
<dbReference type="EMBL" id="CACTIH010005552">
    <property type="protein sequence ID" value="CAA2997337.1"/>
    <property type="molecule type" value="Genomic_DNA"/>
</dbReference>
<dbReference type="AlphaFoldDB" id="A0A8S0SXR2"/>
<sequence>MMMNSRPMTPWVEGEQFCDEAANETKADSSRGDDLDADDAMVRKTNTVHSQHVGTQESIGDFDCRV</sequence>
<comment type="caution">
    <text evidence="2">The sequence shown here is derived from an EMBL/GenBank/DDBJ whole genome shotgun (WGS) entry which is preliminary data.</text>
</comment>
<gene>
    <name evidence="2" type="ORF">OLEA9_A056345</name>
</gene>
<keyword evidence="3" id="KW-1185">Reference proteome</keyword>
<reference evidence="2 3" key="1">
    <citation type="submission" date="2019-12" db="EMBL/GenBank/DDBJ databases">
        <authorList>
            <person name="Alioto T."/>
            <person name="Alioto T."/>
            <person name="Gomez Garrido J."/>
        </authorList>
    </citation>
    <scope>NUCLEOTIDE SEQUENCE [LARGE SCALE GENOMIC DNA]</scope>
</reference>
<proteinExistence type="predicted"/>
<protein>
    <submittedName>
        <fullName evidence="2">Uncharacterized protein</fullName>
    </submittedName>
</protein>
<evidence type="ECO:0000313" key="2">
    <source>
        <dbReference type="EMBL" id="CAA2997337.1"/>
    </source>
</evidence>
<feature type="region of interest" description="Disordered" evidence="1">
    <location>
        <begin position="47"/>
        <end position="66"/>
    </location>
</feature>
<evidence type="ECO:0000256" key="1">
    <source>
        <dbReference type="SAM" id="MobiDB-lite"/>
    </source>
</evidence>
<feature type="compositionally biased region" description="Polar residues" evidence="1">
    <location>
        <begin position="47"/>
        <end position="58"/>
    </location>
</feature>